<sequence length="435" mass="47086">MLSSAQYFRRAPLGFFAFLRLTVFRLSSTILGIETSCDDTGAAVVNDQKLILGESLESQTATSVKNGGVIPPLAQKLHAMNIESTVKSTMRKAGISWQDLDAIAVTVKPGMALSLKVGVMYAKQLAVTHKLPIIPIHHMEAHALTAMLTDESLNFPYLVLLVSGGHSLLAVAKDVDDFLLLGTSLDISPGDCLDKIARRLRLSAIGNGIYSQIPGGMAVELMARTSKNPTAYPMPTPRSVNRDCDFSFSGIRSAADRLINRLEKENGGVISMEDIASICSSCQTAVTRLFCRRLQRAIEYCILERHLPPSVKIPASSWPTPRVPSNPDPAAAALVLSGGVASNTFMRTELAKVATHYGMRLVAPPPRLCTDNGVMIAWNGVLLHSRGKRLECDPSMIDFTPRAPLGKDIRSLVSEACIRIKPLPVARARPPNKNP</sequence>
<evidence type="ECO:0000313" key="10">
    <source>
        <dbReference type="WBParaSite" id="MCU_006892-RA"/>
    </source>
</evidence>
<dbReference type="GO" id="GO:0061711">
    <property type="term" value="F:tRNA N(6)-L-threonylcarbamoyladenine synthase activity"/>
    <property type="evidence" value="ECO:0007669"/>
    <property type="project" value="UniProtKB-EC"/>
</dbReference>
<feature type="signal peptide" evidence="8">
    <location>
        <begin position="1"/>
        <end position="32"/>
    </location>
</feature>
<feature type="chain" id="PRO_5024422352" description="N(6)-L-threonylcarbamoyladenine synthase" evidence="8">
    <location>
        <begin position="33"/>
        <end position="435"/>
    </location>
</feature>
<evidence type="ECO:0000256" key="7">
    <source>
        <dbReference type="HAMAP-Rule" id="MF_03179"/>
    </source>
</evidence>
<dbReference type="InterPro" id="IPR017861">
    <property type="entry name" value="KAE1/TsaD"/>
</dbReference>
<evidence type="ECO:0000256" key="3">
    <source>
        <dbReference type="ARBA" id="ARBA00022694"/>
    </source>
</evidence>
<keyword evidence="2 7" id="KW-0808">Transferase</keyword>
<organism evidence="10">
    <name type="scientific">Mesocestoides corti</name>
    <name type="common">Flatworm</name>
    <dbReference type="NCBI Taxonomy" id="53468"/>
    <lineage>
        <taxon>Eukaryota</taxon>
        <taxon>Metazoa</taxon>
        <taxon>Spiralia</taxon>
        <taxon>Lophotrochozoa</taxon>
        <taxon>Platyhelminthes</taxon>
        <taxon>Cestoda</taxon>
        <taxon>Eucestoda</taxon>
        <taxon>Cyclophyllidea</taxon>
        <taxon>Mesocestoididae</taxon>
        <taxon>Mesocestoides</taxon>
    </lineage>
</organism>
<evidence type="ECO:0000256" key="2">
    <source>
        <dbReference type="ARBA" id="ARBA00022679"/>
    </source>
</evidence>
<keyword evidence="3 7" id="KW-0819">tRNA processing</keyword>
<evidence type="ECO:0000259" key="9">
    <source>
        <dbReference type="Pfam" id="PF00814"/>
    </source>
</evidence>
<reference evidence="10" key="1">
    <citation type="submission" date="2019-11" db="UniProtKB">
        <authorList>
            <consortium name="WormBaseParasite"/>
        </authorList>
    </citation>
    <scope>IDENTIFICATION</scope>
</reference>
<comment type="subunit">
    <text evidence="7">Homodimer.</text>
</comment>
<dbReference type="FunFam" id="3.30.420.40:FF:000012">
    <property type="entry name" value="tRNA N6-adenosine threonylcarbamoyltransferase"/>
    <property type="match status" value="1"/>
</dbReference>
<comment type="cofactor">
    <cofactor evidence="7">
        <name>a divalent metal cation</name>
        <dbReference type="ChEBI" id="CHEBI:60240"/>
    </cofactor>
    <text evidence="7">Binds 1 divalent metal cation per subunit.</text>
</comment>
<evidence type="ECO:0000256" key="8">
    <source>
        <dbReference type="SAM" id="SignalP"/>
    </source>
</evidence>
<dbReference type="GO" id="GO:0005739">
    <property type="term" value="C:mitochondrion"/>
    <property type="evidence" value="ECO:0007669"/>
    <property type="project" value="UniProtKB-SubCell"/>
</dbReference>
<protein>
    <recommendedName>
        <fullName evidence="1">N(6)-L-threonylcarbamoyladenine synthase</fullName>
        <ecNumber evidence="1">2.3.1.234</ecNumber>
    </recommendedName>
</protein>
<dbReference type="HAMAP" id="MF_01445">
    <property type="entry name" value="TsaD"/>
    <property type="match status" value="1"/>
</dbReference>
<evidence type="ECO:0000256" key="6">
    <source>
        <dbReference type="ARBA" id="ARBA00048117"/>
    </source>
</evidence>
<keyword evidence="8" id="KW-0732">Signal</keyword>
<feature type="domain" description="Gcp-like" evidence="9">
    <location>
        <begin position="51"/>
        <end position="378"/>
    </location>
</feature>
<dbReference type="WBParaSite" id="MCU_006892-RA">
    <property type="protein sequence ID" value="MCU_006892-RA"/>
    <property type="gene ID" value="MCU_006892"/>
</dbReference>
<dbReference type="Pfam" id="PF00814">
    <property type="entry name" value="TsaD"/>
    <property type="match status" value="1"/>
</dbReference>
<dbReference type="Gene3D" id="3.30.420.40">
    <property type="match status" value="2"/>
</dbReference>
<comment type="subcellular location">
    <subcellularLocation>
        <location evidence="7">Mitochondrion</location>
    </subcellularLocation>
</comment>
<dbReference type="GO" id="GO:0002949">
    <property type="term" value="P:tRNA threonylcarbamoyladenosine modification"/>
    <property type="evidence" value="ECO:0007669"/>
    <property type="project" value="UniProtKB-UniRule"/>
</dbReference>
<dbReference type="InterPro" id="IPR000905">
    <property type="entry name" value="Gcp-like_dom"/>
</dbReference>
<evidence type="ECO:0000256" key="1">
    <source>
        <dbReference type="ARBA" id="ARBA00012156"/>
    </source>
</evidence>
<dbReference type="InterPro" id="IPR043129">
    <property type="entry name" value="ATPase_NBD"/>
</dbReference>
<dbReference type="AlphaFoldDB" id="A0A5K3FAK2"/>
<accession>A0A5K3FAK2</accession>
<proteinExistence type="inferred from homology"/>
<dbReference type="PANTHER" id="PTHR11735:SF6">
    <property type="entry name" value="TRNA N6-ADENOSINE THREONYLCARBAMOYLTRANSFERASE, MITOCHONDRIAL"/>
    <property type="match status" value="1"/>
</dbReference>
<dbReference type="SUPFAM" id="SSF53067">
    <property type="entry name" value="Actin-like ATPase domain"/>
    <property type="match status" value="2"/>
</dbReference>
<evidence type="ECO:0000256" key="5">
    <source>
        <dbReference type="ARBA" id="ARBA00023315"/>
    </source>
</evidence>
<dbReference type="PRINTS" id="PR00789">
    <property type="entry name" value="OSIALOPTASE"/>
</dbReference>
<dbReference type="CDD" id="cd24134">
    <property type="entry name" value="ASKHA_NBD_OSGEPL1_QRI7_euk"/>
    <property type="match status" value="1"/>
</dbReference>
<comment type="catalytic activity">
    <reaction evidence="6 7">
        <text>L-threonylcarbamoyladenylate + adenosine(37) in tRNA = N(6)-L-threonylcarbamoyladenosine(37) in tRNA + AMP + H(+)</text>
        <dbReference type="Rhea" id="RHEA:37059"/>
        <dbReference type="Rhea" id="RHEA-COMP:10162"/>
        <dbReference type="Rhea" id="RHEA-COMP:10163"/>
        <dbReference type="ChEBI" id="CHEBI:15378"/>
        <dbReference type="ChEBI" id="CHEBI:73682"/>
        <dbReference type="ChEBI" id="CHEBI:74411"/>
        <dbReference type="ChEBI" id="CHEBI:74418"/>
        <dbReference type="ChEBI" id="CHEBI:456215"/>
        <dbReference type="EC" id="2.3.1.234"/>
    </reaction>
</comment>
<comment type="similarity">
    <text evidence="7">Belongs to the KAE1 / TsaD family.</text>
</comment>
<name>A0A5K3FAK2_MESCO</name>
<dbReference type="EC" id="2.3.1.234" evidence="1"/>
<dbReference type="PANTHER" id="PTHR11735">
    <property type="entry name" value="TRNA N6-ADENOSINE THREONYLCARBAMOYLTRANSFERASE"/>
    <property type="match status" value="1"/>
</dbReference>
<keyword evidence="4 7" id="KW-0479">Metal-binding</keyword>
<dbReference type="InterPro" id="IPR022450">
    <property type="entry name" value="TsaD"/>
</dbReference>
<dbReference type="GO" id="GO:0046872">
    <property type="term" value="F:metal ion binding"/>
    <property type="evidence" value="ECO:0007669"/>
    <property type="project" value="UniProtKB-KW"/>
</dbReference>
<dbReference type="NCBIfam" id="TIGR00329">
    <property type="entry name" value="gcp_kae1"/>
    <property type="match status" value="1"/>
</dbReference>
<keyword evidence="5 7" id="KW-0012">Acyltransferase</keyword>
<evidence type="ECO:0000256" key="4">
    <source>
        <dbReference type="ARBA" id="ARBA00022723"/>
    </source>
</evidence>
<keyword evidence="7" id="KW-0496">Mitochondrion</keyword>
<comment type="function">
    <text evidence="7">Required for the formation of a threonylcarbamoyl group on adenosine at position 37 (t(6)A37) in mitochondrial tRNAs that read codons beginning with adenine. Probably involved in the transfer of the threonylcarbamoyl moiety of threonylcarbamoyl-AMP (TC-AMP) to the N6 group of A37. Involved in mitochondrial genome maintenance.</text>
</comment>